<comment type="pathway">
    <text evidence="3">Protein modification; protein ubiquitination.</text>
</comment>
<evidence type="ECO:0000256" key="11">
    <source>
        <dbReference type="ARBA" id="ARBA00022989"/>
    </source>
</evidence>
<evidence type="ECO:0000256" key="12">
    <source>
        <dbReference type="ARBA" id="ARBA00023136"/>
    </source>
</evidence>
<comment type="subcellular location">
    <subcellularLocation>
        <location evidence="2">Membrane</location>
        <topology evidence="2">Single-pass membrane protein</topology>
    </subcellularLocation>
</comment>
<dbReference type="Pfam" id="PF13639">
    <property type="entry name" value="zf-RING_2"/>
    <property type="match status" value="1"/>
</dbReference>
<keyword evidence="6 16" id="KW-0812">Transmembrane</keyword>
<feature type="transmembrane region" description="Helical" evidence="16">
    <location>
        <begin position="137"/>
        <end position="155"/>
    </location>
</feature>
<dbReference type="GO" id="GO:0061630">
    <property type="term" value="F:ubiquitin protein ligase activity"/>
    <property type="evidence" value="ECO:0007669"/>
    <property type="project" value="UniProtKB-EC"/>
</dbReference>
<dbReference type="EC" id="2.3.2.27" evidence="4"/>
<comment type="caution">
    <text evidence="18">The sequence shown here is derived from an EMBL/GenBank/DDBJ whole genome shotgun (WGS) entry which is preliminary data.</text>
</comment>
<evidence type="ECO:0000256" key="10">
    <source>
        <dbReference type="ARBA" id="ARBA00022833"/>
    </source>
</evidence>
<evidence type="ECO:0000256" key="15">
    <source>
        <dbReference type="SAM" id="MobiDB-lite"/>
    </source>
</evidence>
<evidence type="ECO:0000256" key="1">
    <source>
        <dbReference type="ARBA" id="ARBA00000900"/>
    </source>
</evidence>
<dbReference type="SUPFAM" id="SSF57850">
    <property type="entry name" value="RING/U-box"/>
    <property type="match status" value="1"/>
</dbReference>
<evidence type="ECO:0000259" key="17">
    <source>
        <dbReference type="PROSITE" id="PS50089"/>
    </source>
</evidence>
<name>A0AAD6PLK1_9ROSI</name>
<evidence type="ECO:0000256" key="4">
    <source>
        <dbReference type="ARBA" id="ARBA00012483"/>
    </source>
</evidence>
<feature type="compositionally biased region" description="Polar residues" evidence="15">
    <location>
        <begin position="376"/>
        <end position="388"/>
    </location>
</feature>
<feature type="region of interest" description="Disordered" evidence="15">
    <location>
        <begin position="475"/>
        <end position="512"/>
    </location>
</feature>
<keyword evidence="10" id="KW-0862">Zinc</keyword>
<gene>
    <name evidence="18" type="ORF">OIU84_017984</name>
</gene>
<keyword evidence="11 16" id="KW-1133">Transmembrane helix</keyword>
<evidence type="ECO:0000313" key="18">
    <source>
        <dbReference type="EMBL" id="KAJ6434384.1"/>
    </source>
</evidence>
<feature type="domain" description="RING-type" evidence="17">
    <location>
        <begin position="254"/>
        <end position="296"/>
    </location>
</feature>
<dbReference type="PANTHER" id="PTHR14155">
    <property type="entry name" value="RING FINGER DOMAIN-CONTAINING"/>
    <property type="match status" value="1"/>
</dbReference>
<dbReference type="PROSITE" id="PS50089">
    <property type="entry name" value="ZF_RING_2"/>
    <property type="match status" value="1"/>
</dbReference>
<dbReference type="FunFam" id="3.30.40.10:FF:000187">
    <property type="entry name" value="E3 ubiquitin-protein ligase ATL6"/>
    <property type="match status" value="1"/>
</dbReference>
<keyword evidence="19" id="KW-1185">Reference proteome</keyword>
<keyword evidence="5" id="KW-0808">Transferase</keyword>
<dbReference type="InterPro" id="IPR053238">
    <property type="entry name" value="RING-H2_zinc_finger"/>
</dbReference>
<comment type="catalytic activity">
    <reaction evidence="1">
        <text>S-ubiquitinyl-[E2 ubiquitin-conjugating enzyme]-L-cysteine + [acceptor protein]-L-lysine = [E2 ubiquitin-conjugating enzyme]-L-cysteine + N(6)-ubiquitinyl-[acceptor protein]-L-lysine.</text>
        <dbReference type="EC" id="2.3.2.27"/>
    </reaction>
</comment>
<feature type="compositionally biased region" description="Low complexity" evidence="15">
    <location>
        <begin position="475"/>
        <end position="489"/>
    </location>
</feature>
<evidence type="ECO:0000256" key="9">
    <source>
        <dbReference type="ARBA" id="ARBA00022786"/>
    </source>
</evidence>
<evidence type="ECO:0000256" key="7">
    <source>
        <dbReference type="ARBA" id="ARBA00022723"/>
    </source>
</evidence>
<organism evidence="18 19">
    <name type="scientific">Salix udensis</name>
    <dbReference type="NCBI Taxonomy" id="889485"/>
    <lineage>
        <taxon>Eukaryota</taxon>
        <taxon>Viridiplantae</taxon>
        <taxon>Streptophyta</taxon>
        <taxon>Embryophyta</taxon>
        <taxon>Tracheophyta</taxon>
        <taxon>Spermatophyta</taxon>
        <taxon>Magnoliopsida</taxon>
        <taxon>eudicotyledons</taxon>
        <taxon>Gunneridae</taxon>
        <taxon>Pentapetalae</taxon>
        <taxon>rosids</taxon>
        <taxon>fabids</taxon>
        <taxon>Malpighiales</taxon>
        <taxon>Salicaceae</taxon>
        <taxon>Saliceae</taxon>
        <taxon>Salix</taxon>
    </lineage>
</organism>
<evidence type="ECO:0000256" key="2">
    <source>
        <dbReference type="ARBA" id="ARBA00004167"/>
    </source>
</evidence>
<feature type="transmembrane region" description="Helical" evidence="16">
    <location>
        <begin position="175"/>
        <end position="196"/>
    </location>
</feature>
<dbReference type="AlphaFoldDB" id="A0AAD6PLK1"/>
<evidence type="ECO:0000256" key="6">
    <source>
        <dbReference type="ARBA" id="ARBA00022692"/>
    </source>
</evidence>
<dbReference type="Gene3D" id="3.30.40.10">
    <property type="entry name" value="Zinc/RING finger domain, C3HC4 (zinc finger)"/>
    <property type="match status" value="1"/>
</dbReference>
<accession>A0AAD6PLK1</accession>
<keyword evidence="9" id="KW-0833">Ubl conjugation pathway</keyword>
<evidence type="ECO:0000256" key="13">
    <source>
        <dbReference type="ARBA" id="ARBA00024209"/>
    </source>
</evidence>
<feature type="region of interest" description="Disordered" evidence="15">
    <location>
        <begin position="344"/>
        <end position="389"/>
    </location>
</feature>
<evidence type="ECO:0000256" key="14">
    <source>
        <dbReference type="PROSITE-ProRule" id="PRU00175"/>
    </source>
</evidence>
<evidence type="ECO:0000256" key="5">
    <source>
        <dbReference type="ARBA" id="ARBA00022679"/>
    </source>
</evidence>
<dbReference type="InterPro" id="IPR001841">
    <property type="entry name" value="Znf_RING"/>
</dbReference>
<keyword evidence="12 16" id="KW-0472">Membrane</keyword>
<evidence type="ECO:0000256" key="16">
    <source>
        <dbReference type="SAM" id="Phobius"/>
    </source>
</evidence>
<dbReference type="PANTHER" id="PTHR14155:SF263">
    <property type="entry name" value="E3 UBIQUITIN-PROTEIN LIGASE ATL6"/>
    <property type="match status" value="1"/>
</dbReference>
<dbReference type="GO" id="GO:0008270">
    <property type="term" value="F:zinc ion binding"/>
    <property type="evidence" value="ECO:0007669"/>
    <property type="project" value="UniProtKB-KW"/>
</dbReference>
<dbReference type="Proteomes" id="UP001162972">
    <property type="component" value="Chromosome 13"/>
</dbReference>
<evidence type="ECO:0000256" key="8">
    <source>
        <dbReference type="ARBA" id="ARBA00022771"/>
    </source>
</evidence>
<reference evidence="18 19" key="1">
    <citation type="journal article" date="2023" name="Int. J. Mol. Sci.">
        <title>De Novo Assembly and Annotation of 11 Diverse Shrub Willow (Salix) Genomes Reveals Novel Gene Organization in Sex-Linked Regions.</title>
        <authorList>
            <person name="Hyden B."/>
            <person name="Feng K."/>
            <person name="Yates T.B."/>
            <person name="Jawdy S."/>
            <person name="Cereghino C."/>
            <person name="Smart L.B."/>
            <person name="Muchero W."/>
        </authorList>
    </citation>
    <scope>NUCLEOTIDE SEQUENCE [LARGE SCALE GENOMIC DNA]</scope>
    <source>
        <tissue evidence="18">Shoot tip</tissue>
    </source>
</reference>
<keyword evidence="8 14" id="KW-0863">Zinc-finger</keyword>
<evidence type="ECO:0000313" key="19">
    <source>
        <dbReference type="Proteomes" id="UP001162972"/>
    </source>
</evidence>
<dbReference type="EMBL" id="JAPFFJ010000002">
    <property type="protein sequence ID" value="KAJ6434384.1"/>
    <property type="molecule type" value="Genomic_DNA"/>
</dbReference>
<dbReference type="InterPro" id="IPR013083">
    <property type="entry name" value="Znf_RING/FYVE/PHD"/>
</dbReference>
<dbReference type="SMART" id="SM00184">
    <property type="entry name" value="RING"/>
    <property type="match status" value="1"/>
</dbReference>
<keyword evidence="7" id="KW-0479">Metal-binding</keyword>
<dbReference type="CDD" id="cd16461">
    <property type="entry name" value="RING-H2_EL5-like"/>
    <property type="match status" value="1"/>
</dbReference>
<protein>
    <recommendedName>
        <fullName evidence="4">RING-type E3 ubiquitin transferase</fullName>
        <ecNumber evidence="4">2.3.2.27</ecNumber>
    </recommendedName>
</protein>
<proteinExistence type="inferred from homology"/>
<dbReference type="GO" id="GO:0016020">
    <property type="term" value="C:membrane"/>
    <property type="evidence" value="ECO:0007669"/>
    <property type="project" value="UniProtKB-SubCell"/>
</dbReference>
<sequence>MRFNYLTEHSSNNFIGFLRKLLGKQICPRGLTMSDPSTYITATTDQTNQWTPFLNLSSSVLPPDPASTQFLFYNPLSPLSLFISTPHPVPAPAHCNDHNTPGKKHNLTELSCLKITVLSSGCSISATMDSYSFIHRILPLLILFFLTTPCGVVSQNNSSNDKGMYNNYAQVTPSMAIIIVVLIAALFLMGFFSIYIRHCNDANANGSIGPLGMVGLSRRAAASRGLDPGVIETFPTLIYSVVKGLKIGKGALECAVCLNEFEDDETLRLIPNCDHVFHPDCIDAWLQSHTTCPVCRADLTKPADSAYQLGELHSPELDLEAQNGATVIEPENGNAKVEVQVIGPEPGDGSASMNRTLNRNRTRGSRSGRPLRFPRSHSTGHSLVQQGENTDRFTLRLPVEVRKQVMNRKLSRATSMVVLPRQGSSRKGYRTGVGEGSSRKVLNYKRLEKLEQEPRSDRGGLVRNPSFLARASSFLSRASSSVRSPKVAAGENQGGSSRLGGSDVGESGRPPV</sequence>
<evidence type="ECO:0000256" key="3">
    <source>
        <dbReference type="ARBA" id="ARBA00004906"/>
    </source>
</evidence>
<comment type="similarity">
    <text evidence="13">Belongs to the RING-type zinc finger family. ATL subfamily.</text>
</comment>